<feature type="region of interest" description="Disordered" evidence="5">
    <location>
        <begin position="1"/>
        <end position="20"/>
    </location>
</feature>
<dbReference type="AlphaFoldDB" id="A0A0L0S276"/>
<evidence type="ECO:0000313" key="7">
    <source>
        <dbReference type="Proteomes" id="UP000054350"/>
    </source>
</evidence>
<evidence type="ECO:0000313" key="6">
    <source>
        <dbReference type="EMBL" id="KNE56658.1"/>
    </source>
</evidence>
<dbReference type="SUPFAM" id="SSF47391">
    <property type="entry name" value="Dimerization-anchoring domain of cAMP-dependent PK regulatory subunit"/>
    <property type="match status" value="1"/>
</dbReference>
<keyword evidence="3" id="KW-0966">Cell projection</keyword>
<dbReference type="PANTHER" id="PTHR14952">
    <property type="entry name" value="ROPPORIN-1-LIKE PROTEIN"/>
    <property type="match status" value="1"/>
</dbReference>
<evidence type="ECO:0008006" key="8">
    <source>
        <dbReference type="Google" id="ProtNLM"/>
    </source>
</evidence>
<proteinExistence type="inferred from homology"/>
<comment type="subcellular location">
    <subcellularLocation>
        <location evidence="1">Cell projection</location>
        <location evidence="1">Cilium</location>
        <location evidence="1">Flagellum</location>
    </subcellularLocation>
</comment>
<sequence length="219" mass="23677">MAPPVASDVPAPAPAAGDDGPIYSREQIVIPPEFPTILKNYSKFIIKNQPADIVAVSVEYFSKLHKHQQLGRKVHTNGVAREQLETLYSMFNLRGSTNVPKDSLIKIAVDALIPPTTVDELLKVGSWDGLDSVNWVEFWALCCAVAAGTIQATALLAVDILTNNGQVPSDILVKLVRYLAKVDGAIDSDKLALCTNVLEGDGAWTPENKAVDAIKKYLV</sequence>
<keyword evidence="2" id="KW-0969">Cilium</keyword>
<dbReference type="Proteomes" id="UP000054350">
    <property type="component" value="Unassembled WGS sequence"/>
</dbReference>
<dbReference type="STRING" id="578462.A0A0L0S276"/>
<dbReference type="GO" id="GO:0031514">
    <property type="term" value="C:motile cilium"/>
    <property type="evidence" value="ECO:0007669"/>
    <property type="project" value="UniProtKB-SubCell"/>
</dbReference>
<organism evidence="6 7">
    <name type="scientific">Allomyces macrogynus (strain ATCC 38327)</name>
    <name type="common">Allomyces javanicus var. macrogynus</name>
    <dbReference type="NCBI Taxonomy" id="578462"/>
    <lineage>
        <taxon>Eukaryota</taxon>
        <taxon>Fungi</taxon>
        <taxon>Fungi incertae sedis</taxon>
        <taxon>Blastocladiomycota</taxon>
        <taxon>Blastocladiomycetes</taxon>
        <taxon>Blastocladiales</taxon>
        <taxon>Blastocladiaceae</taxon>
        <taxon>Allomyces</taxon>
    </lineage>
</organism>
<dbReference type="CDD" id="cd22985">
    <property type="entry name" value="DD_CrRSP11-like"/>
    <property type="match status" value="1"/>
</dbReference>
<name>A0A0L0S276_ALLM3</name>
<evidence type="ECO:0000256" key="4">
    <source>
        <dbReference type="ARBA" id="ARBA00035651"/>
    </source>
</evidence>
<evidence type="ECO:0000256" key="1">
    <source>
        <dbReference type="ARBA" id="ARBA00004230"/>
    </source>
</evidence>
<keyword evidence="2" id="KW-0282">Flagellum</keyword>
<evidence type="ECO:0000256" key="5">
    <source>
        <dbReference type="SAM" id="MobiDB-lite"/>
    </source>
</evidence>
<dbReference type="PANTHER" id="PTHR14952:SF9">
    <property type="entry name" value="EF-HAND DOMAIN-CONTAINING PROTEIN"/>
    <property type="match status" value="1"/>
</dbReference>
<dbReference type="OrthoDB" id="10067602at2759"/>
<dbReference type="VEuPathDB" id="FungiDB:AMAG_02444"/>
<accession>A0A0L0S276</accession>
<dbReference type="OMA" id="QWSSAYF"/>
<protein>
    <recommendedName>
        <fullName evidence="8">RIIa domain-containing protein</fullName>
    </recommendedName>
</protein>
<comment type="similarity">
    <text evidence="4">Belongs to the ropporin family.</text>
</comment>
<dbReference type="Gene3D" id="1.20.890.10">
    <property type="entry name" value="cAMP-dependent protein kinase regulatory subunit, dimerization-anchoring domain"/>
    <property type="match status" value="1"/>
</dbReference>
<dbReference type="eggNOG" id="ENOG502RUC2">
    <property type="taxonomic scope" value="Eukaryota"/>
</dbReference>
<dbReference type="EMBL" id="GG745330">
    <property type="protein sequence ID" value="KNE56658.1"/>
    <property type="molecule type" value="Genomic_DNA"/>
</dbReference>
<reference evidence="7" key="2">
    <citation type="submission" date="2009-11" db="EMBL/GenBank/DDBJ databases">
        <title>The Genome Sequence of Allomyces macrogynus strain ATCC 38327.</title>
        <authorList>
            <consortium name="The Broad Institute Genome Sequencing Platform"/>
            <person name="Russ C."/>
            <person name="Cuomo C."/>
            <person name="Shea T."/>
            <person name="Young S.K."/>
            <person name="Zeng Q."/>
            <person name="Koehrsen M."/>
            <person name="Haas B."/>
            <person name="Borodovsky M."/>
            <person name="Guigo R."/>
            <person name="Alvarado L."/>
            <person name="Berlin A."/>
            <person name="Borenstein D."/>
            <person name="Chen Z."/>
            <person name="Engels R."/>
            <person name="Freedman E."/>
            <person name="Gellesch M."/>
            <person name="Goldberg J."/>
            <person name="Griggs A."/>
            <person name="Gujja S."/>
            <person name="Heiman D."/>
            <person name="Hepburn T."/>
            <person name="Howarth C."/>
            <person name="Jen D."/>
            <person name="Larson L."/>
            <person name="Lewis B."/>
            <person name="Mehta T."/>
            <person name="Park D."/>
            <person name="Pearson M."/>
            <person name="Roberts A."/>
            <person name="Saif S."/>
            <person name="Shenoy N."/>
            <person name="Sisk P."/>
            <person name="Stolte C."/>
            <person name="Sykes S."/>
            <person name="Walk T."/>
            <person name="White J."/>
            <person name="Yandava C."/>
            <person name="Burger G."/>
            <person name="Gray M.W."/>
            <person name="Holland P.W.H."/>
            <person name="King N."/>
            <person name="Lang F.B.F."/>
            <person name="Roger A.J."/>
            <person name="Ruiz-Trillo I."/>
            <person name="Lander E."/>
            <person name="Nusbaum C."/>
        </authorList>
    </citation>
    <scope>NUCLEOTIDE SEQUENCE [LARGE SCALE GENOMIC DNA]</scope>
    <source>
        <strain evidence="7">ATCC 38327</strain>
    </source>
</reference>
<evidence type="ECO:0000256" key="3">
    <source>
        <dbReference type="ARBA" id="ARBA00023273"/>
    </source>
</evidence>
<evidence type="ECO:0000256" key="2">
    <source>
        <dbReference type="ARBA" id="ARBA00022846"/>
    </source>
</evidence>
<keyword evidence="7" id="KW-1185">Reference proteome</keyword>
<gene>
    <name evidence="6" type="ORF">AMAG_02444</name>
</gene>
<reference evidence="6 7" key="1">
    <citation type="submission" date="2009-11" db="EMBL/GenBank/DDBJ databases">
        <title>Annotation of Allomyces macrogynus ATCC 38327.</title>
        <authorList>
            <consortium name="The Broad Institute Genome Sequencing Platform"/>
            <person name="Russ C."/>
            <person name="Cuomo C."/>
            <person name="Burger G."/>
            <person name="Gray M.W."/>
            <person name="Holland P.W.H."/>
            <person name="King N."/>
            <person name="Lang F.B.F."/>
            <person name="Roger A.J."/>
            <person name="Ruiz-Trillo I."/>
            <person name="Young S.K."/>
            <person name="Zeng Q."/>
            <person name="Gargeya S."/>
            <person name="Fitzgerald M."/>
            <person name="Haas B."/>
            <person name="Abouelleil A."/>
            <person name="Alvarado L."/>
            <person name="Arachchi H.M."/>
            <person name="Berlin A."/>
            <person name="Chapman S.B."/>
            <person name="Gearin G."/>
            <person name="Goldberg J."/>
            <person name="Griggs A."/>
            <person name="Gujja S."/>
            <person name="Hansen M."/>
            <person name="Heiman D."/>
            <person name="Howarth C."/>
            <person name="Larimer J."/>
            <person name="Lui A."/>
            <person name="MacDonald P.J.P."/>
            <person name="McCowen C."/>
            <person name="Montmayeur A."/>
            <person name="Murphy C."/>
            <person name="Neiman D."/>
            <person name="Pearson M."/>
            <person name="Priest M."/>
            <person name="Roberts A."/>
            <person name="Saif S."/>
            <person name="Shea T."/>
            <person name="Sisk P."/>
            <person name="Stolte C."/>
            <person name="Sykes S."/>
            <person name="Wortman J."/>
            <person name="Nusbaum C."/>
            <person name="Birren B."/>
        </authorList>
    </citation>
    <scope>NUCLEOTIDE SEQUENCE [LARGE SCALE GENOMIC DNA]</scope>
    <source>
        <strain evidence="6 7">ATCC 38327</strain>
    </source>
</reference>